<sequence>MATVIGVVRQVVGEVFAVAGDGTRRPLVEGDRVFAGEQLVTGAEGAVAINLASGGELTLGRDSSTTLSTQMLSAGGDNAAPVEPTADAQQQPPSQQELTDVQQLQAAIEAGVDPTLAAEATAAGPGAGGAGGAGGVGGGHSFVLLSETAGAVDPTIGFPTGPIDFTPLFPEGDIPPLPDDSTPSLTVVFLDQSGTVVTGPGVVDEEALNGGEGGGGKAGSNAGSTAESTSGSLVITSPDGIDRVEVLDVNGNWINVTAGGTVQGAFGVLVFDGAGNWTYTLTDNSLDHGNPNATGADDQIFDNFSVRVFDLDGDVSPTVPLTVAINDDGPTAGLQFNQEGGFVVLDETAGLQPDSQEVPGPLAVFASVANASADMLAFAQGSGPVVVGAFDTGADEAGSSAVFSLALGEGGGEGEGGSGLFTTAGSPITLALENGLVVGRDGSGNAVFAIAIDPDSGQLSVVQYESLRHPDSGSDDEGLNLSGLVRAVFTVTDGDGDKATASADIGSAIRFEDDGPTAVIRVTEGGSVTLDESAGLQNGTATPGVPGDAGNQDTSDPAVAALFSGVANAGTDLSSPGYAQSNGPVVDVSGSSTGEDEEGASTVLSLSIVGGDGADSGLTTTDGRAIVLSLEGGLVVGRIVGGSFDGQAAFAVAIGQDGTLQVAQYVSLFHPDTSSGDDSVSLAGKINAVVTITDGDGDVAVDQVGVGGAVRFEDDAPTASIQLVEGRSVTHDESSELQNGTTTPTPAGDADDNDVGGKAVASLFDSVANAGTDLLGFAQSVGPLASTAGSSFGEDQEDATLELSLAITGGNGTDSGLTTTDGQVIRLYVENGLIVGRVEGIDGPGQAAFAIVLGADGTVSVAQYMSLHHPDTGSGDESVDLAGLIKAVVTVTDGDGDVARSEVDIGGAVRFEDDAPSAAIQAVEGRVVIHDETPGLQNASATPGIPGDAANHDTSNPAVAALFASVANAGTGLAAGYAQSTGAVVDTSSSNVGQDQEGATTVLSLSVQDSDSGLKALDGSSILLSVENGLVVGRVSGGALDGQAAFAVAIGQDGTLSVAQYLPLQHLDGSNADDALSLTGKINAVVTVTDGDGDVSVASTGIGDAVRFEDDGPTASDVRAETVLDDEGLAGGINGGPGDVAGANTSTSGSLGYDGGADGVKSVELTGPSSLGSESVTSTWDASTNTLTISSARGALMTVVLTDPATGAYTVNLLQPLMHPQGGTEDNITLNVGYKVTDGDGDSANGSLAVVINDDSPSVQASELDLNSSVTFLGTNAGYSNTYGYYIKGDDGTPQGGKIIWANVHDQSVGDQASLDGLDPAHTGFFIIPDGAANGGLSNGAEVTFQLVGGKWQAFIGSTPLVGADGANVLFSDAALNPGGSHLQDTGSAGNQNWEDKTATSDYDYNDVSANVTWGSAIQLQVDESNFAQDATANFSGVFNVQPGADGVGSQTYSLSVQNANSGLVDTATGEAVLLSLNGSVIEGRTAGTGELVFTLSVDAAGTVTLDQQRAVVHPTSDADEAKYLGAGRVSLTLTVVDKDGDSASGAVDIGKVISFKDDGPSISAGQAGVASLEVDETNLGIDATTDFSGAFTSSYGADGAGSIAYSLAVSANGASSGLKDSATGSDIKVYLEGNQVVGRVGGSGGAVAFTLTVDSEGKVTLDQKLAIQHSPDAGPDQATGLSAADLVKLVATITDKDGDFSKASLNLGDAISFRDDAPAIRAVSIPADILQVDETNLAGDATTDFSGAFIRNYGADGPGTTTYALQVSADGASSGLKDTASGTDIKVYLESGQVIGRVGGPSGAIAFTVSVDSSGKVTLDQRIALQHSPDSGPDQEVSLGSADLVKLVATITDKDGDSSSASLNLGDAISFKDDAPGIRAVEIPSDILQVDETNLSGDATADFSGAFIRNYGADGPGTTTYALQVSADGASNGLKDTATGSDIKVYLEGGEVVGRVGGPSGAIAFTVSVDSTGKVTLDQRIALQHSPDSGPDQEVSLGSVDLVKLVATITDKDGDSSSATLNLGNAISFKDDAPTISAGQAGVASLEVDETNLAIDVTTDYSGAFTGSYGADGAGSIAYSLAVSASGASSGLKDTASGSDIKLYLEGGQVVGRVGGSGGAVAFTVTVDSSGKVTLDQKLAIQHSPDAGPDQATGLSAADLVKLVATITDKDGDSSSASLNLGNAISFRDDAPAIRAVSIPADILQVDETNLAGDATTDFSGAFIRNYGADGPGTTTYALQVSADGASSGLKDTATGSDIKVYLESGQVIGRVGGPSGAIAFTVSVDSSGKVTLDQRIALQHSPDSGPDQEVSLGSVDLVKLVATITDKDGDSTSATLNLGNAISFKDDAPTISAGQAVADSLQVDETTLATDATTDFSGAFSGNYGADGAGSIAYSLAVASNGASSGLKDTASGSDIKLYLEGGQVVGRVGGSGGAVAFTVTVDSSGKVTLDQKLAIQHSPDSGPDQEASLAGADLVKLVATITDKDGDSTSASLNLGHAISFKDDAPSISAGQAGVASLQVDETNLAIDATTDFSGAFSGNYGADGAGSLAYSLAISASGASSGLKDTASGTDIKLYLEGGQVVGRVGGSGGAVAFTVTVDSEGKVTLDQRIAIQHTPNTGPDQATGLSAADLVKLVATITDKDGDSSSATLNLGNAISFKDDAPTISAGQAGVASLQVDETNLTLDATTDFSGAFSGNYGADGSGSLAYSLAISASGASSGLKDTASGSDIKLYLEGGQVVGRVGGSGGAVAFTVTVDSTGKVTLDQRIAIQHTPNTGPDQATGLSAADLVKLVATITDKDGDSSSASLNLGNAISFKDDAPSINAGQAGVASLQVDETNLTVDATTDYSNAFSGNYGADGAGSLAYSLAISASGANSGLKDSASGSDIKLYLEGGQVIGRVGGSGGAVAFTVTVDSVGKVTLDQRLAIQHSPDSGPDQATGLSASDLVKLVATITDKDGDSTSTSLNLGNAISFKDDAPTAGNIDVKLDDDTLANGNPGGVGDDVDAQNTSGTVAHSFGADGAGSITWVTSGAPSGFTYETSGSNLLVKQGATTVLTVTLNSTSGAYQVVQNAPIRHPDGQDENNVQFQLTYKVTDKDGDSANGTLSLSVDDDTPVARNDVATVAESNAPDINMVFVLDFSGSIDNTELNQMLDAVKAAAQALFQGTPGDVQMQVVAFSSTAQAYAPVTSYAAFESLVNSLNPLDGGTRPFDGGTDFTDAIKATIANYVPQAGWSNQVVFVSDGNPNEQTGTGGNALADATSTAWAQFIANNGLNVTTVGVGNGIDDSKLQNVDLDGSGSPIRVGTFDQLVDALLTGVSAGQVSGNVLKGSDGVAGTADDDSFGADGKGGINSVTVSGVTYTWNGSDATAQLSVNTALGGKLQFNFKTGDWSYTAPSGLTGNVSEVVGYSISDADKDGTNGQLTINVTATNDAPVAVNDTFTTAEDSPLTITADGLFGSDGTGPVNDRDSDSGSFTAIKVTQLASNGVLTLNGVAVTLNQVISLSDINANKLVFVPDGDENGAPYATFKYQVSDGTTFSNAATVTINVTAVNDAPVAVDDNLTTAEDTSLTITTTALFGSDGTGPLNDSDVDSASFTTIRITQLATDGVLKLNGVAVTLNQVISLADITAGKLVFVPDGNENGSPYATFQYQVSDGTLYSNVATVTIAVTPVNDAPVAVNDTFSTNEDTAVTITSAGLFGSDGTGPVNDSDIDSGSFTAIRITQLASDGVLKLNGVAVTLNQVISAADIDAGKLVFVPDGNENGTPYATFQYQVSDGSAYSNVATVTINVAAVNDAPVAVNDTFSTTEDNAVTITSAGLFGSDGTGPLNDSDVDSGSFANIKVTQLATDGVLKLDGVAVTLNQVITIADIAAGKLVFVPDGNENGAPYATFQYQVSDGSLYSNTATVTINVAAVNDAPQLDLDGNDSSGVVGTGYQTTYTEGTPAVAIADIDTQVTDIDSSNIVSATIVLTNAQAGDVLSFGGLPPGISGAVDTSVTGKITVTLTGSASQAAYESAIEAVRYSSTSNNPSTTPRNVTVVVNDGAANSNVAQTKINVVAVDNGPDAKDDVASVVEGHGQDFNVVFVLDFSGSIDNTELNQMLSAVRQAGSELFDGTSGHVQLQIVAFSSTATSYAPVTSVEAFSALIASLNPAEGGTRPFADGTDFTAGIQETMGVYQPIAGWSNQVVFISDGNPNEQTGSGGNSLTDATSTAWNNFVDNNGINVTTVGIGDGINTARLQDVDLDGQGSPLSVSGFGQLVDALLGQVVGGDVTGNVLKGSDGVAGTADDDSYGPDGAGYIKSITIGSITYTWNGSSTITPSSGSPISGNQLTGIDTPLHGKLTFNFATGAWSYVAPEGLTANATEQFSYTLVDSDGTPDSANLTINVIDANSPPAGADATLSLLEDTSHVLTAANFGFSDSEGNSLAAVKITTLPTAGTLLLNGSAISAGTFVSAADLAAGKLVFSPAANANGNGYAKFTFQVQDNGGTANGGVNLDPNPNTITFNVTPVNDAPTADISRLTYSIGEKSSLTLSGTGMSVGDVDGGSDLRTVTLAVAQGALTVSAGNSGVTNITGNGTSQVTFRGTLTQLNNLLGGIDTGPGSAGSISFLASTNTAAAVALMLMINDAGAIGGGALTAVDTATINVTLVNDAPTLTGDSLITNVASGVTVPVPEWALLYNDTDPDTSTLHISTVGSASGMTATLAAGVVSVTDTGTLGGSFSYIAESTTASVSLTRDTDGILDGNSSDNLLVDGLAGGHTLNGNGGNDVLLGNDGDDTLNGGAGNDLLVGGSGNDYLDGGSGTDTAGYQDATAGVNVSLGITGQQNTGGAGLDTLVNMENLTGSNFNDTLTGNSGANVLSGLAGNDTLIGAGGNDTLTGGDGADTFKWLLGDTGTTHITDFTKGVDALDLSQLLTGEQANLGSLSQYLTFSFGTNTTITVDSNGSGSGTGGPTIVLDGINLQAAYGAADAAGVISGMLGDGTLKTDTV</sequence>
<dbReference type="InterPro" id="IPR001343">
    <property type="entry name" value="Hemolysn_Ca-bd"/>
</dbReference>
<dbReference type="NCBIfam" id="NF033682">
    <property type="entry name" value="retention_LapA"/>
    <property type="match status" value="1"/>
</dbReference>
<gene>
    <name evidence="4" type="ORF">WP8S17C03_41230</name>
</gene>
<feature type="region of interest" description="Disordered" evidence="2">
    <location>
        <begin position="68"/>
        <end position="99"/>
    </location>
</feature>
<evidence type="ECO:0000313" key="4">
    <source>
        <dbReference type="EMBL" id="BBT18074.1"/>
    </source>
</evidence>
<dbReference type="Pfam" id="PF00092">
    <property type="entry name" value="VWA"/>
    <property type="match status" value="2"/>
</dbReference>
<reference evidence="4 5" key="1">
    <citation type="submission" date="2019-12" db="EMBL/GenBank/DDBJ databases">
        <title>complete genome sequences of Pseudomonas otitidis str. WP8-S17-CRE-03 isolated from wastewater treatment plant effluent.</title>
        <authorList>
            <person name="Sekizuka T."/>
            <person name="Itokawa K."/>
            <person name="Yatsu K."/>
            <person name="Inamine Y."/>
            <person name="Kuroda M."/>
        </authorList>
    </citation>
    <scope>NUCLEOTIDE SEQUENCE [LARGE SCALE GENOMIC DNA]</scope>
    <source>
        <strain evidence="4 5">WP8-S17-CRE-03</strain>
    </source>
</reference>
<proteinExistence type="predicted"/>
<dbReference type="InterPro" id="IPR019960">
    <property type="entry name" value="T1SS_VCA0849"/>
</dbReference>
<dbReference type="Pfam" id="PF19116">
    <property type="entry name" value="DUF5801"/>
    <property type="match status" value="15"/>
</dbReference>
<feature type="domain" description="VWFA" evidence="3">
    <location>
        <begin position="4085"/>
        <end position="4270"/>
    </location>
</feature>
<evidence type="ECO:0000259" key="3">
    <source>
        <dbReference type="PROSITE" id="PS50234"/>
    </source>
</evidence>
<dbReference type="PROSITE" id="PS50234">
    <property type="entry name" value="VWFA"/>
    <property type="match status" value="2"/>
</dbReference>
<organism evidence="4 5">
    <name type="scientific">Metapseudomonas otitidis</name>
    <dbReference type="NCBI Taxonomy" id="319939"/>
    <lineage>
        <taxon>Bacteria</taxon>
        <taxon>Pseudomonadati</taxon>
        <taxon>Pseudomonadota</taxon>
        <taxon>Gammaproteobacteria</taxon>
        <taxon>Pseudomonadales</taxon>
        <taxon>Pseudomonadaceae</taxon>
        <taxon>Metapseudomonas</taxon>
    </lineage>
</organism>
<feature type="domain" description="VWFA" evidence="3">
    <location>
        <begin position="3137"/>
        <end position="3322"/>
    </location>
</feature>
<evidence type="ECO:0000313" key="5">
    <source>
        <dbReference type="Proteomes" id="UP000515591"/>
    </source>
</evidence>
<dbReference type="SMART" id="SM00327">
    <property type="entry name" value="VWA"/>
    <property type="match status" value="2"/>
</dbReference>
<accession>A0A6S5RYN7</accession>
<dbReference type="NCBIfam" id="TIGR01965">
    <property type="entry name" value="VCBS_repeat"/>
    <property type="match status" value="1"/>
</dbReference>
<dbReference type="InterPro" id="IPR047777">
    <property type="entry name" value="LapA-like_RM"/>
</dbReference>
<dbReference type="InterPro" id="IPR036465">
    <property type="entry name" value="vWFA_dom_sf"/>
</dbReference>
<dbReference type="Pfam" id="PF17803">
    <property type="entry name" value="Cadherin_4"/>
    <property type="match status" value="5"/>
</dbReference>
<feature type="region of interest" description="Disordered" evidence="2">
    <location>
        <begin position="725"/>
        <end position="754"/>
    </location>
</feature>
<dbReference type="Pfam" id="PF17963">
    <property type="entry name" value="Big_9"/>
    <property type="match status" value="1"/>
</dbReference>
<dbReference type="EMBL" id="AP022213">
    <property type="protein sequence ID" value="BBT18074.1"/>
    <property type="molecule type" value="Genomic_DNA"/>
</dbReference>
<dbReference type="InterPro" id="IPR018511">
    <property type="entry name" value="Hemolysin-typ_Ca-bd_CS"/>
</dbReference>
<feature type="compositionally biased region" description="Polar residues" evidence="2">
    <location>
        <begin position="574"/>
        <end position="593"/>
    </location>
</feature>
<dbReference type="GO" id="GO:0005509">
    <property type="term" value="F:calcium ion binding"/>
    <property type="evidence" value="ECO:0007669"/>
    <property type="project" value="InterPro"/>
</dbReference>
<protein>
    <recommendedName>
        <fullName evidence="3">VWFA domain-containing protein</fullName>
    </recommendedName>
</protein>
<dbReference type="InterPro" id="IPR043824">
    <property type="entry name" value="DUF5801"/>
</dbReference>
<dbReference type="SUPFAM" id="SSF53300">
    <property type="entry name" value="vWA-like"/>
    <property type="match status" value="2"/>
</dbReference>
<name>A0A6S5RYN7_9GAMM</name>
<dbReference type="PROSITE" id="PS00330">
    <property type="entry name" value="HEMOLYSIN_CALCIUM"/>
    <property type="match status" value="4"/>
</dbReference>
<dbReference type="NCBIfam" id="TIGR03661">
    <property type="entry name" value="T1SS_VCA0849"/>
    <property type="match status" value="1"/>
</dbReference>
<feature type="region of interest" description="Disordered" evidence="2">
    <location>
        <begin position="529"/>
        <end position="554"/>
    </location>
</feature>
<dbReference type="InterPro" id="IPR010221">
    <property type="entry name" value="VCBS_dom"/>
</dbReference>
<feature type="compositionally biased region" description="Low complexity" evidence="2">
    <location>
        <begin position="739"/>
        <end position="748"/>
    </location>
</feature>
<dbReference type="NCBIfam" id="NF012211">
    <property type="entry name" value="tand_rpt_95"/>
    <property type="match status" value="1"/>
</dbReference>
<dbReference type="SUPFAM" id="SSF51120">
    <property type="entry name" value="beta-Roll"/>
    <property type="match status" value="2"/>
</dbReference>
<keyword evidence="1" id="KW-0106">Calcium</keyword>
<feature type="region of interest" description="Disordered" evidence="2">
    <location>
        <begin position="574"/>
        <end position="597"/>
    </location>
</feature>
<dbReference type="Proteomes" id="UP000515591">
    <property type="component" value="Chromosome"/>
</dbReference>
<evidence type="ECO:0000256" key="2">
    <source>
        <dbReference type="SAM" id="MobiDB-lite"/>
    </source>
</evidence>
<feature type="compositionally biased region" description="Polar residues" evidence="2">
    <location>
        <begin position="225"/>
        <end position="234"/>
    </location>
</feature>
<feature type="compositionally biased region" description="Polar residues" evidence="2">
    <location>
        <begin position="87"/>
        <end position="99"/>
    </location>
</feature>
<dbReference type="InterPro" id="IPR002035">
    <property type="entry name" value="VWF_A"/>
</dbReference>
<dbReference type="Gene3D" id="3.40.50.410">
    <property type="entry name" value="von Willebrand factor, type A domain"/>
    <property type="match status" value="2"/>
</dbReference>
<feature type="region of interest" description="Disordered" evidence="2">
    <location>
        <begin position="206"/>
        <end position="234"/>
    </location>
</feature>
<dbReference type="CDD" id="cd00198">
    <property type="entry name" value="vWFA"/>
    <property type="match status" value="2"/>
</dbReference>
<evidence type="ECO:0000256" key="1">
    <source>
        <dbReference type="ARBA" id="ARBA00022837"/>
    </source>
</evidence>
<dbReference type="RefSeq" id="WP_182850718.1">
    <property type="nucleotide sequence ID" value="NZ_AP022213.1"/>
</dbReference>
<dbReference type="InterPro" id="IPR040853">
    <property type="entry name" value="RapA2_cadherin-like"/>
</dbReference>
<dbReference type="PRINTS" id="PR00313">
    <property type="entry name" value="CABNDNGRPT"/>
</dbReference>
<dbReference type="InterPro" id="IPR011049">
    <property type="entry name" value="Serralysin-like_metalloprot_C"/>
</dbReference>
<dbReference type="Pfam" id="PF00353">
    <property type="entry name" value="HemolysinCabind"/>
    <property type="match status" value="2"/>
</dbReference>